<gene>
    <name evidence="1" type="ORF">OLEA9_A112519</name>
</gene>
<keyword evidence="2" id="KW-1185">Reference proteome</keyword>
<protein>
    <submittedName>
        <fullName evidence="1">Uncharacterized protein</fullName>
    </submittedName>
</protein>
<organism evidence="1 2">
    <name type="scientific">Olea europaea subsp. europaea</name>
    <dbReference type="NCBI Taxonomy" id="158383"/>
    <lineage>
        <taxon>Eukaryota</taxon>
        <taxon>Viridiplantae</taxon>
        <taxon>Streptophyta</taxon>
        <taxon>Embryophyta</taxon>
        <taxon>Tracheophyta</taxon>
        <taxon>Spermatophyta</taxon>
        <taxon>Magnoliopsida</taxon>
        <taxon>eudicotyledons</taxon>
        <taxon>Gunneridae</taxon>
        <taxon>Pentapetalae</taxon>
        <taxon>asterids</taxon>
        <taxon>lamiids</taxon>
        <taxon>Lamiales</taxon>
        <taxon>Oleaceae</taxon>
        <taxon>Oleeae</taxon>
        <taxon>Olea</taxon>
    </lineage>
</organism>
<feature type="non-terminal residue" evidence="1">
    <location>
        <position position="79"/>
    </location>
</feature>
<accession>A0A8S0R9E1</accession>
<feature type="non-terminal residue" evidence="1">
    <location>
        <position position="1"/>
    </location>
</feature>
<proteinExistence type="predicted"/>
<sequence>SGLLEEIHHLGLNQGFLGLGIALDYDISFFFFFDIHEVFELSDSKVEILGTRFPDWPKWGSKSGEAGMVVEVEVAMVVV</sequence>
<dbReference type="Gramene" id="OE9A112519T1">
    <property type="protein sequence ID" value="OE9A112519C1"/>
    <property type="gene ID" value="OE9A112519"/>
</dbReference>
<evidence type="ECO:0000313" key="1">
    <source>
        <dbReference type="EMBL" id="CAA2975743.1"/>
    </source>
</evidence>
<dbReference type="Proteomes" id="UP000594638">
    <property type="component" value="Unassembled WGS sequence"/>
</dbReference>
<name>A0A8S0R9E1_OLEEU</name>
<reference evidence="1 2" key="1">
    <citation type="submission" date="2019-12" db="EMBL/GenBank/DDBJ databases">
        <authorList>
            <person name="Alioto T."/>
            <person name="Alioto T."/>
            <person name="Gomez Garrido J."/>
        </authorList>
    </citation>
    <scope>NUCLEOTIDE SEQUENCE [LARGE SCALE GENOMIC DNA]</scope>
</reference>
<comment type="caution">
    <text evidence="1">The sequence shown here is derived from an EMBL/GenBank/DDBJ whole genome shotgun (WGS) entry which is preliminary data.</text>
</comment>
<dbReference type="EMBL" id="CACTIH010002302">
    <property type="protein sequence ID" value="CAA2975743.1"/>
    <property type="molecule type" value="Genomic_DNA"/>
</dbReference>
<evidence type="ECO:0000313" key="2">
    <source>
        <dbReference type="Proteomes" id="UP000594638"/>
    </source>
</evidence>
<dbReference type="AlphaFoldDB" id="A0A8S0R9E1"/>